<sequence length="57" mass="5844">MGNSGFSSPTRSDGSVEIEDGIKDAVDGQHTPLSLRGKGIPPCPTAVSIQAFISIDS</sequence>
<dbReference type="Proteomes" id="UP000027265">
    <property type="component" value="Unassembled WGS sequence"/>
</dbReference>
<gene>
    <name evidence="2" type="ORF">JAAARDRAFT_41330</name>
</gene>
<name>A0A067P902_9AGAM</name>
<dbReference type="HOGENOM" id="CLU_2996795_0_0_1"/>
<evidence type="ECO:0000313" key="2">
    <source>
        <dbReference type="EMBL" id="KDQ51269.1"/>
    </source>
</evidence>
<feature type="region of interest" description="Disordered" evidence="1">
    <location>
        <begin position="1"/>
        <end position="40"/>
    </location>
</feature>
<evidence type="ECO:0000256" key="1">
    <source>
        <dbReference type="SAM" id="MobiDB-lite"/>
    </source>
</evidence>
<dbReference type="AlphaFoldDB" id="A0A067P902"/>
<organism evidence="2 3">
    <name type="scientific">Jaapia argillacea MUCL 33604</name>
    <dbReference type="NCBI Taxonomy" id="933084"/>
    <lineage>
        <taxon>Eukaryota</taxon>
        <taxon>Fungi</taxon>
        <taxon>Dikarya</taxon>
        <taxon>Basidiomycota</taxon>
        <taxon>Agaricomycotina</taxon>
        <taxon>Agaricomycetes</taxon>
        <taxon>Agaricomycetidae</taxon>
        <taxon>Jaapiales</taxon>
        <taxon>Jaapiaceae</taxon>
        <taxon>Jaapia</taxon>
    </lineage>
</organism>
<feature type="compositionally biased region" description="Polar residues" evidence="1">
    <location>
        <begin position="1"/>
        <end position="13"/>
    </location>
</feature>
<evidence type="ECO:0000313" key="3">
    <source>
        <dbReference type="Proteomes" id="UP000027265"/>
    </source>
</evidence>
<accession>A0A067P902</accession>
<dbReference type="InParanoid" id="A0A067P902"/>
<protein>
    <submittedName>
        <fullName evidence="2">Uncharacterized protein</fullName>
    </submittedName>
</protein>
<proteinExistence type="predicted"/>
<keyword evidence="3" id="KW-1185">Reference proteome</keyword>
<dbReference type="EMBL" id="KL197750">
    <property type="protein sequence ID" value="KDQ51269.1"/>
    <property type="molecule type" value="Genomic_DNA"/>
</dbReference>
<reference evidence="3" key="1">
    <citation type="journal article" date="2014" name="Proc. Natl. Acad. Sci. U.S.A.">
        <title>Extensive sampling of basidiomycete genomes demonstrates inadequacy of the white-rot/brown-rot paradigm for wood decay fungi.</title>
        <authorList>
            <person name="Riley R."/>
            <person name="Salamov A.A."/>
            <person name="Brown D.W."/>
            <person name="Nagy L.G."/>
            <person name="Floudas D."/>
            <person name="Held B.W."/>
            <person name="Levasseur A."/>
            <person name="Lombard V."/>
            <person name="Morin E."/>
            <person name="Otillar R."/>
            <person name="Lindquist E.A."/>
            <person name="Sun H."/>
            <person name="LaButti K.M."/>
            <person name="Schmutz J."/>
            <person name="Jabbour D."/>
            <person name="Luo H."/>
            <person name="Baker S.E."/>
            <person name="Pisabarro A.G."/>
            <person name="Walton J.D."/>
            <person name="Blanchette R.A."/>
            <person name="Henrissat B."/>
            <person name="Martin F."/>
            <person name="Cullen D."/>
            <person name="Hibbett D.S."/>
            <person name="Grigoriev I.V."/>
        </authorList>
    </citation>
    <scope>NUCLEOTIDE SEQUENCE [LARGE SCALE GENOMIC DNA]</scope>
    <source>
        <strain evidence="3">MUCL 33604</strain>
    </source>
</reference>